<sequence>MLASDRKTATATPWIRDSFRTNLVVPLLERADEPIPSIYFGEQR</sequence>
<keyword evidence="2" id="KW-1185">Reference proteome</keyword>
<dbReference type="AlphaFoldDB" id="A0A518AZX6"/>
<reference evidence="1 2" key="1">
    <citation type="submission" date="2019-02" db="EMBL/GenBank/DDBJ databases">
        <title>Deep-cultivation of Planctomycetes and their phenomic and genomic characterization uncovers novel biology.</title>
        <authorList>
            <person name="Wiegand S."/>
            <person name="Jogler M."/>
            <person name="Boedeker C."/>
            <person name="Pinto D."/>
            <person name="Vollmers J."/>
            <person name="Rivas-Marin E."/>
            <person name="Kohn T."/>
            <person name="Peeters S.H."/>
            <person name="Heuer A."/>
            <person name="Rast P."/>
            <person name="Oberbeckmann S."/>
            <person name="Bunk B."/>
            <person name="Jeske O."/>
            <person name="Meyerdierks A."/>
            <person name="Storesund J.E."/>
            <person name="Kallscheuer N."/>
            <person name="Luecker S."/>
            <person name="Lage O.M."/>
            <person name="Pohl T."/>
            <person name="Merkel B.J."/>
            <person name="Hornburger P."/>
            <person name="Mueller R.-W."/>
            <person name="Bruemmer F."/>
            <person name="Labrenz M."/>
            <person name="Spormann A.M."/>
            <person name="Op den Camp H."/>
            <person name="Overmann J."/>
            <person name="Amann R."/>
            <person name="Jetten M.S.M."/>
            <person name="Mascher T."/>
            <person name="Medema M.H."/>
            <person name="Devos D.P."/>
            <person name="Kaster A.-K."/>
            <person name="Ovreas L."/>
            <person name="Rohde M."/>
            <person name="Galperin M.Y."/>
            <person name="Jogler C."/>
        </authorList>
    </citation>
    <scope>NUCLEOTIDE SEQUENCE [LARGE SCALE GENOMIC DNA]</scope>
    <source>
        <strain evidence="1 2">Pan216</strain>
    </source>
</reference>
<evidence type="ECO:0000313" key="1">
    <source>
        <dbReference type="EMBL" id="QDU60265.1"/>
    </source>
</evidence>
<dbReference type="KEGG" id="knv:Pan216_11040"/>
<organism evidence="1 2">
    <name type="scientific">Kolteria novifilia</name>
    <dbReference type="NCBI Taxonomy" id="2527975"/>
    <lineage>
        <taxon>Bacteria</taxon>
        <taxon>Pseudomonadati</taxon>
        <taxon>Planctomycetota</taxon>
        <taxon>Planctomycetia</taxon>
        <taxon>Kolteriales</taxon>
        <taxon>Kolteriaceae</taxon>
        <taxon>Kolteria</taxon>
    </lineage>
</organism>
<accession>A0A518AZX6</accession>
<evidence type="ECO:0000313" key="2">
    <source>
        <dbReference type="Proteomes" id="UP000317093"/>
    </source>
</evidence>
<protein>
    <submittedName>
        <fullName evidence="1">Uncharacterized protein</fullName>
    </submittedName>
</protein>
<dbReference type="Proteomes" id="UP000317093">
    <property type="component" value="Chromosome"/>
</dbReference>
<name>A0A518AZX6_9BACT</name>
<dbReference type="EMBL" id="CP036279">
    <property type="protein sequence ID" value="QDU60265.1"/>
    <property type="molecule type" value="Genomic_DNA"/>
</dbReference>
<proteinExistence type="predicted"/>
<gene>
    <name evidence="1" type="ORF">Pan216_11040</name>
</gene>